<evidence type="ECO:0000256" key="2">
    <source>
        <dbReference type="SAM" id="Phobius"/>
    </source>
</evidence>
<dbReference type="Proteomes" id="UP001153620">
    <property type="component" value="Chromosome 3"/>
</dbReference>
<evidence type="ECO:0000313" key="3">
    <source>
        <dbReference type="EMBL" id="CAG9809987.1"/>
    </source>
</evidence>
<evidence type="ECO:0000313" key="4">
    <source>
        <dbReference type="Proteomes" id="UP001153620"/>
    </source>
</evidence>
<protein>
    <submittedName>
        <fullName evidence="3">Uncharacterized protein</fullName>
    </submittedName>
</protein>
<keyword evidence="2" id="KW-1133">Transmembrane helix</keyword>
<feature type="region of interest" description="Disordered" evidence="1">
    <location>
        <begin position="561"/>
        <end position="592"/>
    </location>
</feature>
<feature type="transmembrane region" description="Helical" evidence="2">
    <location>
        <begin position="432"/>
        <end position="458"/>
    </location>
</feature>
<keyword evidence="4" id="KW-1185">Reference proteome</keyword>
<feature type="transmembrane region" description="Helical" evidence="2">
    <location>
        <begin position="247"/>
        <end position="265"/>
    </location>
</feature>
<feature type="transmembrane region" description="Helical" evidence="2">
    <location>
        <begin position="271"/>
        <end position="294"/>
    </location>
</feature>
<feature type="transmembrane region" description="Helical" evidence="2">
    <location>
        <begin position="306"/>
        <end position="331"/>
    </location>
</feature>
<accession>A0A9N9WXW9</accession>
<feature type="compositionally biased region" description="Polar residues" evidence="1">
    <location>
        <begin position="577"/>
        <end position="592"/>
    </location>
</feature>
<gene>
    <name evidence="3" type="ORF">CHIRRI_LOCUS12804</name>
</gene>
<sequence>MAGVLFVICIPREKYEKCLSNKQQSSEEDGFCEANANLYDSLSSCSIQESSLNSDSCFAKVEKQYRQAEKLGNESKNDIRIQQELQGSMDSDVFMRKVKHETKASESEEACKKFYNVVNRVDSLKDKTMEFVMREIIDRMKIRNVSWQKINNSNSYKIIFSLEKGVRCDETIHLLSDHGIGHKKGSSCVIIPCSVYKDKSHLRKSDDDSSDNIIRETSWIQHIGNVRARLNVEKLVHAVKSDATMSFDFIILLIAASIIASFGLVENSTLILTASMLISPLMGPILASTFGAIIKDHTLQFLGLRNEIIGIILCIVVGYFFGIVVCITDYIFNIQIKLTGEMLSRCTWRSVLVGIFIALPSGAAQSIALLRENFGSLAGVAISASLLPPAVNTGLLWSFSSVNQVFQFLDITAFGSYTIEETKYSQNPAVELLILGALSLFLTITNVICVYFMGYIFLRIKIEVAPLSTEEERQFWRHDIPIARDYNKTINAEDGRRVRQQLDDYLNSETRNFRGVAAELLRHDLYQNTHTWAPLIQKFNSKIDQPRQSVIDLDSYYKSMTNSSDHKTKHSEPIETPKTSTHYNPGSSSQPVNRQTIFVDIESTSNDDAISYGKFVVTPAKDDLSH</sequence>
<keyword evidence="2" id="KW-0812">Transmembrane</keyword>
<dbReference type="PANTHER" id="PTHR20992">
    <property type="entry name" value="AT15442P-RELATED"/>
    <property type="match status" value="1"/>
</dbReference>
<evidence type="ECO:0000256" key="1">
    <source>
        <dbReference type="SAM" id="MobiDB-lite"/>
    </source>
</evidence>
<feature type="transmembrane region" description="Helical" evidence="2">
    <location>
        <begin position="351"/>
        <end position="370"/>
    </location>
</feature>
<proteinExistence type="predicted"/>
<keyword evidence="2" id="KW-0472">Membrane</keyword>
<reference evidence="3" key="1">
    <citation type="submission" date="2022-01" db="EMBL/GenBank/DDBJ databases">
        <authorList>
            <person name="King R."/>
        </authorList>
    </citation>
    <scope>NUCLEOTIDE SEQUENCE</scope>
</reference>
<feature type="compositionally biased region" description="Basic and acidic residues" evidence="1">
    <location>
        <begin position="564"/>
        <end position="575"/>
    </location>
</feature>
<organism evidence="3 4">
    <name type="scientific">Chironomus riparius</name>
    <dbReference type="NCBI Taxonomy" id="315576"/>
    <lineage>
        <taxon>Eukaryota</taxon>
        <taxon>Metazoa</taxon>
        <taxon>Ecdysozoa</taxon>
        <taxon>Arthropoda</taxon>
        <taxon>Hexapoda</taxon>
        <taxon>Insecta</taxon>
        <taxon>Pterygota</taxon>
        <taxon>Neoptera</taxon>
        <taxon>Endopterygota</taxon>
        <taxon>Diptera</taxon>
        <taxon>Nematocera</taxon>
        <taxon>Chironomoidea</taxon>
        <taxon>Chironomidae</taxon>
        <taxon>Chironominae</taxon>
        <taxon>Chironomus</taxon>
    </lineage>
</organism>
<dbReference type="NCBIfam" id="TIGR00341">
    <property type="entry name" value="TIGR00341 family protein"/>
    <property type="match status" value="1"/>
</dbReference>
<name>A0A9N9WXW9_9DIPT</name>
<reference evidence="3" key="2">
    <citation type="submission" date="2022-10" db="EMBL/GenBank/DDBJ databases">
        <authorList>
            <consortium name="ENA_rothamsted_submissions"/>
            <consortium name="culmorum"/>
            <person name="King R."/>
        </authorList>
    </citation>
    <scope>NUCLEOTIDE SEQUENCE</scope>
</reference>
<feature type="transmembrane region" description="Helical" evidence="2">
    <location>
        <begin position="377"/>
        <end position="399"/>
    </location>
</feature>
<dbReference type="AlphaFoldDB" id="A0A9N9WXW9"/>
<dbReference type="InterPro" id="IPR005240">
    <property type="entry name" value="DUF389"/>
</dbReference>
<dbReference type="OrthoDB" id="543859at2759"/>
<dbReference type="PANTHER" id="PTHR20992:SF9">
    <property type="entry name" value="AT15442P-RELATED"/>
    <property type="match status" value="1"/>
</dbReference>
<dbReference type="EMBL" id="OU895879">
    <property type="protein sequence ID" value="CAG9809987.1"/>
    <property type="molecule type" value="Genomic_DNA"/>
</dbReference>
<dbReference type="Pfam" id="PF04087">
    <property type="entry name" value="DUF389"/>
    <property type="match status" value="1"/>
</dbReference>